<keyword evidence="2" id="KW-1185">Reference proteome</keyword>
<proteinExistence type="predicted"/>
<evidence type="ECO:0000313" key="2">
    <source>
        <dbReference type="Proteomes" id="UP000007517"/>
    </source>
</evidence>
<name>H6RPS8_BLASD</name>
<dbReference type="EMBL" id="FO117623">
    <property type="protein sequence ID" value="CCG01497.1"/>
    <property type="molecule type" value="Genomic_DNA"/>
</dbReference>
<dbReference type="HOGENOM" id="CLU_3196740_0_0_11"/>
<dbReference type="KEGG" id="bsd:BLASA_0538"/>
<dbReference type="STRING" id="1146883.BLASA_0538"/>
<organism evidence="1 2">
    <name type="scientific">Blastococcus saxobsidens (strain DD2)</name>
    <dbReference type="NCBI Taxonomy" id="1146883"/>
    <lineage>
        <taxon>Bacteria</taxon>
        <taxon>Bacillati</taxon>
        <taxon>Actinomycetota</taxon>
        <taxon>Actinomycetes</taxon>
        <taxon>Geodermatophilales</taxon>
        <taxon>Geodermatophilaceae</taxon>
        <taxon>Blastococcus</taxon>
    </lineage>
</organism>
<dbReference type="AlphaFoldDB" id="H6RPS8"/>
<reference evidence="1 2" key="1">
    <citation type="journal article" date="2012" name="J. Bacteriol.">
        <title>Genome Sequence of Blastococcus saxobsidens DD2, a Stone-Inhabiting Bacterium.</title>
        <authorList>
            <person name="Chouaia B."/>
            <person name="Crotti E."/>
            <person name="Brusetti L."/>
            <person name="Daffonchio D."/>
            <person name="Essoussi I."/>
            <person name="Nouioui I."/>
            <person name="Sbissi I."/>
            <person name="Ghodhbane-Gtari F."/>
            <person name="Gtari M."/>
            <person name="Vacherie B."/>
            <person name="Barbe V."/>
            <person name="Medigue C."/>
            <person name="Gury J."/>
            <person name="Pujic P."/>
            <person name="Normand P."/>
        </authorList>
    </citation>
    <scope>NUCLEOTIDE SEQUENCE [LARGE SCALE GENOMIC DNA]</scope>
    <source>
        <strain evidence="1 2">DD2</strain>
    </source>
</reference>
<evidence type="ECO:0000313" key="1">
    <source>
        <dbReference type="EMBL" id="CCG01497.1"/>
    </source>
</evidence>
<reference evidence="2" key="2">
    <citation type="submission" date="2012-02" db="EMBL/GenBank/DDBJ databases">
        <title>Complete genome sequence of Blastococcus saxobsidens strain DD2.</title>
        <authorList>
            <person name="Genoscope."/>
        </authorList>
    </citation>
    <scope>NUCLEOTIDE SEQUENCE [LARGE SCALE GENOMIC DNA]</scope>
    <source>
        <strain evidence="2">DD2</strain>
    </source>
</reference>
<protein>
    <submittedName>
        <fullName evidence="1">Uncharacterized protein</fullName>
    </submittedName>
</protein>
<dbReference type="Proteomes" id="UP000007517">
    <property type="component" value="Chromosome"/>
</dbReference>
<sequence>MLAAFQLVEDARYFGSDRRPRRVRVRALAERAVADRRLARDLRAS</sequence>
<gene>
    <name evidence="1" type="ordered locus">BLASA_0538</name>
</gene>
<accession>H6RPS8</accession>